<name>A0A974HV28_XENLA</name>
<keyword evidence="1" id="KW-0812">Transmembrane</keyword>
<reference evidence="3" key="1">
    <citation type="journal article" date="2016" name="Nature">
        <title>Genome evolution in the allotetraploid frog Xenopus laevis.</title>
        <authorList>
            <person name="Session A.M."/>
            <person name="Uno Y."/>
            <person name="Kwon T."/>
            <person name="Chapman J.A."/>
            <person name="Toyoda A."/>
            <person name="Takahashi S."/>
            <person name="Fukui A."/>
            <person name="Hikosaka A."/>
            <person name="Suzuki A."/>
            <person name="Kondo M."/>
            <person name="van Heeringen S.J."/>
            <person name="Quigley I."/>
            <person name="Heinz S."/>
            <person name="Ogino H."/>
            <person name="Ochi H."/>
            <person name="Hellsten U."/>
            <person name="Lyons J.B."/>
            <person name="Simakov O."/>
            <person name="Putnam N."/>
            <person name="Stites J."/>
            <person name="Kuroki Y."/>
            <person name="Tanaka T."/>
            <person name="Michiue T."/>
            <person name="Watanabe M."/>
            <person name="Bogdanovic O."/>
            <person name="Lister R."/>
            <person name="Georgiou G."/>
            <person name="Paranjpe S.S."/>
            <person name="van Kruijsbergen I."/>
            <person name="Shu S."/>
            <person name="Carlson J."/>
            <person name="Kinoshita T."/>
            <person name="Ohta Y."/>
            <person name="Mawaribuchi S."/>
            <person name="Jenkins J."/>
            <person name="Grimwood J."/>
            <person name="Schmutz J."/>
            <person name="Mitros T."/>
            <person name="Mozaffari S.V."/>
            <person name="Suzuki Y."/>
            <person name="Haramoto Y."/>
            <person name="Yamamoto T.S."/>
            <person name="Takagi C."/>
            <person name="Heald R."/>
            <person name="Miller K."/>
            <person name="Haudenschild C."/>
            <person name="Kitzman J."/>
            <person name="Nakayama T."/>
            <person name="Izutsu Y."/>
            <person name="Robert J."/>
            <person name="Fortriede J."/>
            <person name="Burns K."/>
            <person name="Lotay V."/>
            <person name="Karimi K."/>
            <person name="Yasuoka Y."/>
            <person name="Dichmann D.S."/>
            <person name="Flajnik M.F."/>
            <person name="Houston D.W."/>
            <person name="Shendure J."/>
            <person name="DuPasquier L."/>
            <person name="Vize P.D."/>
            <person name="Zorn A.M."/>
            <person name="Ito M."/>
            <person name="Marcotte E.M."/>
            <person name="Wallingford J.B."/>
            <person name="Ito Y."/>
            <person name="Asashima M."/>
            <person name="Ueno N."/>
            <person name="Matsuda Y."/>
            <person name="Veenstra G.J."/>
            <person name="Fujiyama A."/>
            <person name="Harland R.M."/>
            <person name="Taira M."/>
            <person name="Rokhsar D.S."/>
        </authorList>
    </citation>
    <scope>NUCLEOTIDE SEQUENCE [LARGE SCALE GENOMIC DNA]</scope>
    <source>
        <strain evidence="3">J</strain>
    </source>
</reference>
<feature type="transmembrane region" description="Helical" evidence="1">
    <location>
        <begin position="12"/>
        <end position="30"/>
    </location>
</feature>
<dbReference type="Proteomes" id="UP000694892">
    <property type="component" value="Chromosome 2S"/>
</dbReference>
<keyword evidence="1" id="KW-0472">Membrane</keyword>
<dbReference type="EMBL" id="CM004469">
    <property type="protein sequence ID" value="OCT91158.1"/>
    <property type="molecule type" value="Genomic_DNA"/>
</dbReference>
<keyword evidence="1" id="KW-1133">Transmembrane helix</keyword>
<evidence type="ECO:0000256" key="1">
    <source>
        <dbReference type="SAM" id="Phobius"/>
    </source>
</evidence>
<gene>
    <name evidence="2" type="ORF">XELAEV_18014214mg</name>
</gene>
<proteinExistence type="predicted"/>
<dbReference type="AlphaFoldDB" id="A0A974HV28"/>
<evidence type="ECO:0000313" key="2">
    <source>
        <dbReference type="EMBL" id="OCT91158.1"/>
    </source>
</evidence>
<accession>A0A974HV28</accession>
<protein>
    <submittedName>
        <fullName evidence="2">Uncharacterized protein</fullName>
    </submittedName>
</protein>
<sequence>MGLKHVKSEGSIPLLLFLTKLVIHTLYAIFDVFSVKFKIKNLINATWVPSYVNSPHWHSACGCSAEHLAFSELHGASLLFSSKYIPRALNRSGARQNFFSISRALYNLGRLQI</sequence>
<evidence type="ECO:0000313" key="3">
    <source>
        <dbReference type="Proteomes" id="UP000694892"/>
    </source>
</evidence>
<organism evidence="2 3">
    <name type="scientific">Xenopus laevis</name>
    <name type="common">African clawed frog</name>
    <dbReference type="NCBI Taxonomy" id="8355"/>
    <lineage>
        <taxon>Eukaryota</taxon>
        <taxon>Metazoa</taxon>
        <taxon>Chordata</taxon>
        <taxon>Craniata</taxon>
        <taxon>Vertebrata</taxon>
        <taxon>Euteleostomi</taxon>
        <taxon>Amphibia</taxon>
        <taxon>Batrachia</taxon>
        <taxon>Anura</taxon>
        <taxon>Pipoidea</taxon>
        <taxon>Pipidae</taxon>
        <taxon>Xenopodinae</taxon>
        <taxon>Xenopus</taxon>
        <taxon>Xenopus</taxon>
    </lineage>
</organism>